<keyword evidence="9" id="KW-1185">Reference proteome</keyword>
<dbReference type="PRINTS" id="PR00131">
    <property type="entry name" value="GLHYDRLASE1"/>
</dbReference>
<dbReference type="PROSITE" id="PS00572">
    <property type="entry name" value="GLYCOSYL_HYDROL_F1_1"/>
    <property type="match status" value="1"/>
</dbReference>
<sequence>MKFSNDFLFGAATAAYQIEGAIDIDGKGLSNWDEFVKIPGKTFEGTTGDVAIDHYHRFKEDIKLMAEMGLESYRFSISWPRVIPNGVGEVNQKGIDFYNAVIDECLKYGIVPFVTLYHWDLPLPLERKGGWVNKETIDAFVNYASVCFNAFGDRVKHFITFNETVVFCGHGYLAGAHPPGIKDEPKQYFQATHNVFSAHAKAVLAYKELRQFGDIGLSHVFSPAFSVDDSAENRWAEQHANQFGINWYYDPILKGHYPEYVTEILEKNGWMPEILEDEKQALIKAAPLNDFIGLNYYQPVRVEKILGEAESVEHSRQNSTGAPGNPSFDGAYRTVAMADKRYTKWGWEISPEGFVDGLRLLKEYYGDVTMYITENGLGDEDPIIEGEICDIPRINFINDHLCAVKKAIDEGVNVKGYYAWSAIDLLSWLNGYKKQYGFIYVDHNNNLERKKKSSFHWYKDVIDSRGENLNYPA</sequence>
<feature type="active site" description="Nucleophile" evidence="5">
    <location>
        <position position="374"/>
    </location>
</feature>
<dbReference type="GO" id="GO:0016052">
    <property type="term" value="P:carbohydrate catabolic process"/>
    <property type="evidence" value="ECO:0007669"/>
    <property type="project" value="TreeGrafter"/>
</dbReference>
<reference evidence="8 9" key="1">
    <citation type="submission" date="2014-09" db="EMBL/GenBank/DDBJ databases">
        <title>Vibrio maritimus JCM 19240. (C210) whole genome shotgun sequence.</title>
        <authorList>
            <person name="Sawabe T."/>
            <person name="Meirelles P."/>
            <person name="Nakanishi M."/>
            <person name="Sayaka M."/>
            <person name="Hattori M."/>
            <person name="Ohkuma M."/>
        </authorList>
    </citation>
    <scope>NUCLEOTIDE SEQUENCE [LARGE SCALE GENOMIC DNA]</scope>
    <source>
        <strain evidence="8 9">JCM 19240</strain>
    </source>
</reference>
<evidence type="ECO:0000256" key="2">
    <source>
        <dbReference type="ARBA" id="ARBA00012744"/>
    </source>
</evidence>
<dbReference type="SUPFAM" id="SSF51445">
    <property type="entry name" value="(Trans)glycosidases"/>
    <property type="match status" value="1"/>
</dbReference>
<name>A0A090SW15_9VIBR</name>
<evidence type="ECO:0000313" key="8">
    <source>
        <dbReference type="EMBL" id="GAL31960.1"/>
    </source>
</evidence>
<dbReference type="Gene3D" id="3.20.20.80">
    <property type="entry name" value="Glycosidases"/>
    <property type="match status" value="1"/>
</dbReference>
<comment type="similarity">
    <text evidence="1 6">Belongs to the glycosyl hydrolase 1 family.</text>
</comment>
<dbReference type="PANTHER" id="PTHR10353">
    <property type="entry name" value="GLYCOSYL HYDROLASE"/>
    <property type="match status" value="1"/>
</dbReference>
<accession>A0A090SW15</accession>
<dbReference type="InterPro" id="IPR001360">
    <property type="entry name" value="Glyco_hydro_1"/>
</dbReference>
<dbReference type="AlphaFoldDB" id="A0A090SW15"/>
<dbReference type="Proteomes" id="UP000029224">
    <property type="component" value="Unassembled WGS sequence"/>
</dbReference>
<dbReference type="PROSITE" id="PS00653">
    <property type="entry name" value="GLYCOSYL_HYDROL_F1_2"/>
    <property type="match status" value="1"/>
</dbReference>
<dbReference type="PANTHER" id="PTHR10353:SF36">
    <property type="entry name" value="LP05116P"/>
    <property type="match status" value="1"/>
</dbReference>
<dbReference type="EMBL" id="BBMT01000001">
    <property type="protein sequence ID" value="GAL31960.1"/>
    <property type="molecule type" value="Genomic_DNA"/>
</dbReference>
<dbReference type="InterPro" id="IPR033132">
    <property type="entry name" value="GH_1_N_CS"/>
</dbReference>
<keyword evidence="4 7" id="KW-0326">Glycosidase</keyword>
<comment type="caution">
    <text evidence="8">The sequence shown here is derived from an EMBL/GenBank/DDBJ whole genome shotgun (WGS) entry which is preliminary data.</text>
</comment>
<evidence type="ECO:0000313" key="9">
    <source>
        <dbReference type="Proteomes" id="UP000029224"/>
    </source>
</evidence>
<organism evidence="8 9">
    <name type="scientific">Vibrio maritimus</name>
    <dbReference type="NCBI Taxonomy" id="990268"/>
    <lineage>
        <taxon>Bacteria</taxon>
        <taxon>Pseudomonadati</taxon>
        <taxon>Pseudomonadota</taxon>
        <taxon>Gammaproteobacteria</taxon>
        <taxon>Vibrionales</taxon>
        <taxon>Vibrionaceae</taxon>
        <taxon>Vibrio</taxon>
    </lineage>
</organism>
<gene>
    <name evidence="8" type="ORF">JCM19240_5391</name>
</gene>
<dbReference type="GO" id="GO:0008422">
    <property type="term" value="F:beta-glucosidase activity"/>
    <property type="evidence" value="ECO:0007669"/>
    <property type="project" value="UniProtKB-EC"/>
</dbReference>
<evidence type="ECO:0000256" key="1">
    <source>
        <dbReference type="ARBA" id="ARBA00010838"/>
    </source>
</evidence>
<evidence type="ECO:0000256" key="4">
    <source>
        <dbReference type="ARBA" id="ARBA00023295"/>
    </source>
</evidence>
<dbReference type="GO" id="GO:0005829">
    <property type="term" value="C:cytosol"/>
    <property type="evidence" value="ECO:0007669"/>
    <property type="project" value="TreeGrafter"/>
</dbReference>
<reference evidence="8 9" key="2">
    <citation type="submission" date="2014-09" db="EMBL/GenBank/DDBJ databases">
        <authorList>
            <consortium name="NBRP consortium"/>
            <person name="Sawabe T."/>
            <person name="Meirelles P."/>
            <person name="Nakanishi M."/>
            <person name="Sayaka M."/>
            <person name="Hattori M."/>
            <person name="Ohkuma M."/>
        </authorList>
    </citation>
    <scope>NUCLEOTIDE SEQUENCE [LARGE SCALE GENOMIC DNA]</scope>
    <source>
        <strain evidence="8 9">JCM 19240</strain>
    </source>
</reference>
<evidence type="ECO:0000256" key="7">
    <source>
        <dbReference type="RuleBase" id="RU004468"/>
    </source>
</evidence>
<dbReference type="OrthoDB" id="9765195at2"/>
<evidence type="ECO:0000256" key="3">
    <source>
        <dbReference type="ARBA" id="ARBA00022801"/>
    </source>
</evidence>
<dbReference type="Pfam" id="PF00232">
    <property type="entry name" value="Glyco_hydro_1"/>
    <property type="match status" value="1"/>
</dbReference>
<proteinExistence type="inferred from homology"/>
<dbReference type="FunFam" id="3.20.20.80:FF:000004">
    <property type="entry name" value="Beta-glucosidase 6-phospho-beta-glucosidase"/>
    <property type="match status" value="1"/>
</dbReference>
<dbReference type="InterPro" id="IPR018120">
    <property type="entry name" value="Glyco_hydro_1_AS"/>
</dbReference>
<evidence type="ECO:0000256" key="5">
    <source>
        <dbReference type="PROSITE-ProRule" id="PRU10055"/>
    </source>
</evidence>
<dbReference type="InterPro" id="IPR017853">
    <property type="entry name" value="GH"/>
</dbReference>
<evidence type="ECO:0000256" key="6">
    <source>
        <dbReference type="RuleBase" id="RU003690"/>
    </source>
</evidence>
<dbReference type="EC" id="3.2.1.21" evidence="2"/>
<protein>
    <recommendedName>
        <fullName evidence="2">beta-glucosidase</fullName>
        <ecNumber evidence="2">3.2.1.21</ecNumber>
    </recommendedName>
</protein>
<keyword evidence="3 7" id="KW-0378">Hydrolase</keyword>